<dbReference type="EMBL" id="LRGB01011201">
    <property type="protein sequence ID" value="KZS00219.1"/>
    <property type="molecule type" value="Genomic_DNA"/>
</dbReference>
<reference evidence="1 2" key="1">
    <citation type="submission" date="2016-03" db="EMBL/GenBank/DDBJ databases">
        <title>EvidentialGene: Evidence-directed Construction of Genes on Genomes.</title>
        <authorList>
            <person name="Gilbert D.G."/>
            <person name="Choi J.-H."/>
            <person name="Mockaitis K."/>
            <person name="Colbourne J."/>
            <person name="Pfrender M."/>
        </authorList>
    </citation>
    <scope>NUCLEOTIDE SEQUENCE [LARGE SCALE GENOMIC DNA]</scope>
    <source>
        <strain evidence="1 2">Xinb3</strain>
        <tissue evidence="1">Complete organism</tissue>
    </source>
</reference>
<accession>A0A164HGG4</accession>
<name>A0A164HGG4_9CRUS</name>
<proteinExistence type="predicted"/>
<evidence type="ECO:0000313" key="2">
    <source>
        <dbReference type="Proteomes" id="UP000076858"/>
    </source>
</evidence>
<keyword evidence="2" id="KW-1185">Reference proteome</keyword>
<dbReference type="Proteomes" id="UP000076858">
    <property type="component" value="Unassembled WGS sequence"/>
</dbReference>
<evidence type="ECO:0000313" key="1">
    <source>
        <dbReference type="EMBL" id="KZS00219.1"/>
    </source>
</evidence>
<dbReference type="AlphaFoldDB" id="A0A164HGG4"/>
<sequence>LVVNQDGVRNTVHSDFCVFPKAKDSISCLLHLNPVDSHIYQLFEVYWVATV</sequence>
<feature type="non-terminal residue" evidence="1">
    <location>
        <position position="1"/>
    </location>
</feature>
<gene>
    <name evidence="1" type="ORF">APZ42_003578</name>
</gene>
<organism evidence="1 2">
    <name type="scientific">Daphnia magna</name>
    <dbReference type="NCBI Taxonomy" id="35525"/>
    <lineage>
        <taxon>Eukaryota</taxon>
        <taxon>Metazoa</taxon>
        <taxon>Ecdysozoa</taxon>
        <taxon>Arthropoda</taxon>
        <taxon>Crustacea</taxon>
        <taxon>Branchiopoda</taxon>
        <taxon>Diplostraca</taxon>
        <taxon>Cladocera</taxon>
        <taxon>Anomopoda</taxon>
        <taxon>Daphniidae</taxon>
        <taxon>Daphnia</taxon>
    </lineage>
</organism>
<comment type="caution">
    <text evidence="1">The sequence shown here is derived from an EMBL/GenBank/DDBJ whole genome shotgun (WGS) entry which is preliminary data.</text>
</comment>
<protein>
    <submittedName>
        <fullName evidence="1">Uncharacterized protein</fullName>
    </submittedName>
</protein>